<organism evidence="7 8">
    <name type="scientific">Dorea phocaeensis</name>
    <dbReference type="NCBI Taxonomy" id="2040291"/>
    <lineage>
        <taxon>Bacteria</taxon>
        <taxon>Bacillati</taxon>
        <taxon>Bacillota</taxon>
        <taxon>Clostridia</taxon>
        <taxon>Lachnospirales</taxon>
        <taxon>Lachnospiraceae</taxon>
        <taxon>Dorea</taxon>
    </lineage>
</organism>
<dbReference type="InterPro" id="IPR011608">
    <property type="entry name" value="PRD"/>
</dbReference>
<evidence type="ECO:0000313" key="8">
    <source>
        <dbReference type="Proteomes" id="UP000528555"/>
    </source>
</evidence>
<dbReference type="InterPro" id="IPR036388">
    <property type="entry name" value="WH-like_DNA-bd_sf"/>
</dbReference>
<evidence type="ECO:0000256" key="1">
    <source>
        <dbReference type="ARBA" id="ARBA00022737"/>
    </source>
</evidence>
<dbReference type="SUPFAM" id="SSF55804">
    <property type="entry name" value="Phoshotransferase/anion transport protein"/>
    <property type="match status" value="1"/>
</dbReference>
<evidence type="ECO:0000313" key="7">
    <source>
        <dbReference type="EMBL" id="NVH58410.1"/>
    </source>
</evidence>
<keyword evidence="8" id="KW-1185">Reference proteome</keyword>
<dbReference type="EMBL" id="JAAIUO010000003">
    <property type="protein sequence ID" value="NSK14636.1"/>
    <property type="molecule type" value="Genomic_DNA"/>
</dbReference>
<dbReference type="RefSeq" id="WP_173814658.1">
    <property type="nucleotide sequence ID" value="NZ_JAAITX010000003.1"/>
</dbReference>
<dbReference type="Gene3D" id="3.40.930.10">
    <property type="entry name" value="Mannitol-specific EII, Chain A"/>
    <property type="match status" value="1"/>
</dbReference>
<feature type="domain" description="PRD" evidence="5">
    <location>
        <begin position="296"/>
        <end position="403"/>
    </location>
</feature>
<dbReference type="PROSITE" id="PS51094">
    <property type="entry name" value="PTS_EIIA_TYPE_2"/>
    <property type="match status" value="1"/>
</dbReference>
<dbReference type="PANTHER" id="PTHR30185:SF18">
    <property type="entry name" value="TRANSCRIPTIONAL REGULATOR MTLR"/>
    <property type="match status" value="1"/>
</dbReference>
<dbReference type="InterPro" id="IPR036634">
    <property type="entry name" value="PRD_sf"/>
</dbReference>
<evidence type="ECO:0000256" key="2">
    <source>
        <dbReference type="ARBA" id="ARBA00023015"/>
    </source>
</evidence>
<dbReference type="Gene3D" id="1.10.1790.10">
    <property type="entry name" value="PRD domain"/>
    <property type="match status" value="1"/>
</dbReference>
<dbReference type="Pfam" id="PF00359">
    <property type="entry name" value="PTS_EIIA_2"/>
    <property type="match status" value="1"/>
</dbReference>
<keyword evidence="1" id="KW-0677">Repeat</keyword>
<protein>
    <submittedName>
        <fullName evidence="7">PTS transporter subunit EIIA</fullName>
    </submittedName>
</protein>
<dbReference type="AlphaFoldDB" id="A0A850HJ42"/>
<feature type="domain" description="PTS EIIA type-2" evidence="4">
    <location>
        <begin position="511"/>
        <end position="648"/>
    </location>
</feature>
<keyword evidence="2" id="KW-0805">Transcription regulation</keyword>
<dbReference type="InterPro" id="IPR016152">
    <property type="entry name" value="PTrfase/Anion_transptr"/>
</dbReference>
<dbReference type="Gene3D" id="1.10.10.10">
    <property type="entry name" value="Winged helix-like DNA-binding domain superfamily/Winged helix DNA-binding domain"/>
    <property type="match status" value="1"/>
</dbReference>
<name>A0A850HJ42_9FIRM</name>
<evidence type="ECO:0000256" key="3">
    <source>
        <dbReference type="ARBA" id="ARBA00023163"/>
    </source>
</evidence>
<reference evidence="8 9" key="1">
    <citation type="journal article" date="2020" name="Cell Host Microbe">
        <title>Functional and Genomic Variation between Human-Derived Isolates of Lachnospiraceae Reveals Inter- and Intra-Species Diversity.</title>
        <authorList>
            <person name="Sorbara M.T."/>
            <person name="Littmann E.R."/>
            <person name="Fontana E."/>
            <person name="Moody T.U."/>
            <person name="Kohout C.E."/>
            <person name="Gjonbalaj M."/>
            <person name="Eaton V."/>
            <person name="Seok R."/>
            <person name="Leiner I.M."/>
            <person name="Pamer E.G."/>
        </authorList>
    </citation>
    <scope>NUCLEOTIDE SEQUENCE [LARGE SCALE GENOMIC DNA]</scope>
    <source>
        <strain evidence="7 8">MSK.17.11</strain>
        <strain evidence="6 9">MSK.17.38</strain>
    </source>
</reference>
<dbReference type="InterPro" id="IPR002178">
    <property type="entry name" value="PTS_EIIA_type-2_dom"/>
</dbReference>
<dbReference type="SUPFAM" id="SSF63520">
    <property type="entry name" value="PTS-regulatory domain, PRD"/>
    <property type="match status" value="2"/>
</dbReference>
<sequence>MYLLERQRKILGLLLANEQRMTGSQIAQMIGITDRTVRNDIKDLNEGLKEYPDSYVESIRGKGYLLVSKHKEELLKQVEQSNSNETTKGRLCNLALEILTVDEPILLDDLETDFFISRTPLETSIKCINEQCSQESKNNVIRRKNNAVYAECSEEERRSLIRKYIVLSSEYSGDFFRDEYGVLDKDYVKALMNHICRVLAKQGMQLTDKDMMEVVLFLYIQNMRILKEAYVTIADDKKWDCVPRMIRKIAEELVDILEKDMKVIYPEREVIFLAYYLCDVRMMKADRFTKKEIEAIIEPRYLVIVEEMLNDIKNDFMLDLMQDEELFVDLVLHIRFSIKFGKDSAHQENPLLDTMKNRYPFVFELSTYIFTRFYEALGIELNENQLGYIAAHLGAALERLENRKTGNELKIAVCSNMNMGVIRLLMAKLHSLYTNMQIIGPYPVYDTERMIGEKPAMILTTTSSNLFRDIKIPTITISPVLEVGDVIAINNNIGKLKRDAVVYGISDGIEQYFDKDLYFPQLEINSREEAIEFLCEKVVKKGYASEELFANTLEREKIASTIFANQIAMPHPMRVCAYKTVVAVASLKKAVSWGTLNAKLIFLLVVRGGDMKYMNSFFDLISKLVWDKKKVKKLVDIGKIDEFISELL</sequence>
<dbReference type="Proteomes" id="UP000528555">
    <property type="component" value="Unassembled WGS sequence"/>
</dbReference>
<dbReference type="Proteomes" id="UP000701680">
    <property type="component" value="Unassembled WGS sequence"/>
</dbReference>
<dbReference type="GO" id="GO:0006355">
    <property type="term" value="P:regulation of DNA-templated transcription"/>
    <property type="evidence" value="ECO:0007669"/>
    <property type="project" value="InterPro"/>
</dbReference>
<evidence type="ECO:0000313" key="6">
    <source>
        <dbReference type="EMBL" id="NSK14636.1"/>
    </source>
</evidence>
<evidence type="ECO:0000259" key="4">
    <source>
        <dbReference type="PROSITE" id="PS51094"/>
    </source>
</evidence>
<proteinExistence type="predicted"/>
<evidence type="ECO:0000313" key="9">
    <source>
        <dbReference type="Proteomes" id="UP000701680"/>
    </source>
</evidence>
<gene>
    <name evidence="7" type="ORF">G5A66_07070</name>
    <name evidence="6" type="ORF">G5A75_07090</name>
</gene>
<dbReference type="Pfam" id="PF08279">
    <property type="entry name" value="HTH_11"/>
    <property type="match status" value="1"/>
</dbReference>
<dbReference type="SUPFAM" id="SSF46785">
    <property type="entry name" value="Winged helix' DNA-binding domain"/>
    <property type="match status" value="1"/>
</dbReference>
<accession>A0A850HJ42</accession>
<dbReference type="InterPro" id="IPR050661">
    <property type="entry name" value="BglG_antiterminators"/>
</dbReference>
<dbReference type="EMBL" id="JAAITX010000003">
    <property type="protein sequence ID" value="NVH58410.1"/>
    <property type="molecule type" value="Genomic_DNA"/>
</dbReference>
<evidence type="ECO:0000259" key="5">
    <source>
        <dbReference type="PROSITE" id="PS51372"/>
    </source>
</evidence>
<dbReference type="InterPro" id="IPR013196">
    <property type="entry name" value="HTH_11"/>
</dbReference>
<dbReference type="Pfam" id="PF00874">
    <property type="entry name" value="PRD"/>
    <property type="match status" value="1"/>
</dbReference>
<reference evidence="7" key="2">
    <citation type="submission" date="2020-02" db="EMBL/GenBank/DDBJ databases">
        <authorList>
            <person name="Littmann E."/>
            <person name="Sorbara M."/>
        </authorList>
    </citation>
    <scope>NUCLEOTIDE SEQUENCE</scope>
    <source>
        <strain evidence="7">MSK.17.11</strain>
        <strain evidence="6">MSK.17.38</strain>
    </source>
</reference>
<dbReference type="InterPro" id="IPR036390">
    <property type="entry name" value="WH_DNA-bd_sf"/>
</dbReference>
<keyword evidence="3" id="KW-0804">Transcription</keyword>
<dbReference type="PROSITE" id="PS51372">
    <property type="entry name" value="PRD_2"/>
    <property type="match status" value="1"/>
</dbReference>
<comment type="caution">
    <text evidence="7">The sequence shown here is derived from an EMBL/GenBank/DDBJ whole genome shotgun (WGS) entry which is preliminary data.</text>
</comment>
<dbReference type="PANTHER" id="PTHR30185">
    <property type="entry name" value="CRYPTIC BETA-GLUCOSIDE BGL OPERON ANTITERMINATOR"/>
    <property type="match status" value="1"/>
</dbReference>